<evidence type="ECO:0000313" key="1">
    <source>
        <dbReference type="EMBL" id="QHB62700.1"/>
    </source>
</evidence>
<sequence length="190" mass="20584">MAKKDIGTEIDLSDRSDDQLRQLVAVGTVISTRANDIVKEAKKSLMDRIEPGEHPQAVFGGVSLGELTRTKGGNEGKYKVADPVAFGAWLKKNGLDDYYEPMSVATADACDAGWLRNLIEKDFEGELPDGVTYSAPAAPQVKFSLDVEQARRLFDSDPSAMMALLEAPSDDAETEEPDRKPADPLAELGL</sequence>
<dbReference type="AlphaFoldDB" id="A0A6I6QYJ2"/>
<evidence type="ECO:0000313" key="2">
    <source>
        <dbReference type="Proteomes" id="UP000464884"/>
    </source>
</evidence>
<dbReference type="EMBL" id="CP047129">
    <property type="protein sequence ID" value="QHB62700.1"/>
    <property type="molecule type" value="Genomic_DNA"/>
</dbReference>
<name>A0A6I6QYJ2_BIFAD</name>
<protein>
    <submittedName>
        <fullName evidence="1">Uncharacterized protein</fullName>
    </submittedName>
</protein>
<accession>A0A6I6QYJ2</accession>
<dbReference type="RefSeq" id="WP_117643550.1">
    <property type="nucleotide sequence ID" value="NZ_CP047129.1"/>
</dbReference>
<gene>
    <name evidence="1" type="ORF">F3K97_05070</name>
</gene>
<dbReference type="Proteomes" id="UP000464884">
    <property type="component" value="Chromosome"/>
</dbReference>
<organism evidence="1 2">
    <name type="scientific">Bifidobacterium adolescentis</name>
    <dbReference type="NCBI Taxonomy" id="1680"/>
    <lineage>
        <taxon>Bacteria</taxon>
        <taxon>Bacillati</taxon>
        <taxon>Actinomycetota</taxon>
        <taxon>Actinomycetes</taxon>
        <taxon>Bifidobacteriales</taxon>
        <taxon>Bifidobacteriaceae</taxon>
        <taxon>Bifidobacterium</taxon>
    </lineage>
</organism>
<reference evidence="1 2" key="1">
    <citation type="submission" date="2019-12" db="EMBL/GenBank/DDBJ databases">
        <title>Draft Genome Sequence of Bifidobacterium adolescentis ZJ2.</title>
        <authorList>
            <person name="Jin Z."/>
        </authorList>
    </citation>
    <scope>NUCLEOTIDE SEQUENCE [LARGE SCALE GENOMIC DNA]</scope>
    <source>
        <strain evidence="1 2">ZJ2</strain>
    </source>
</reference>
<proteinExistence type="predicted"/>